<dbReference type="InterPro" id="IPR050058">
    <property type="entry name" value="Ala-tRNA_ligase"/>
</dbReference>
<dbReference type="InterPro" id="IPR018165">
    <property type="entry name" value="Ala-tRNA-synth_IIc_core"/>
</dbReference>
<reference evidence="2" key="1">
    <citation type="submission" date="2020-08" db="EMBL/GenBank/DDBJ databases">
        <title>Multicomponent nature underlies the extraordinary mechanical properties of spider dragline silk.</title>
        <authorList>
            <person name="Kono N."/>
            <person name="Nakamura H."/>
            <person name="Mori M."/>
            <person name="Yoshida Y."/>
            <person name="Ohtoshi R."/>
            <person name="Malay A.D."/>
            <person name="Moran D.A.P."/>
            <person name="Tomita M."/>
            <person name="Numata K."/>
            <person name="Arakawa K."/>
        </authorList>
    </citation>
    <scope>NUCLEOTIDE SEQUENCE</scope>
</reference>
<dbReference type="PANTHER" id="PTHR11777:SF9">
    <property type="entry name" value="ALANINE--TRNA LIGASE, CYTOPLASMIC"/>
    <property type="match status" value="1"/>
</dbReference>
<dbReference type="GO" id="GO:0002161">
    <property type="term" value="F:aminoacyl-tRNA deacylase activity"/>
    <property type="evidence" value="ECO:0007669"/>
    <property type="project" value="TreeGrafter"/>
</dbReference>
<evidence type="ECO:0000259" key="1">
    <source>
        <dbReference type="PROSITE" id="PS50860"/>
    </source>
</evidence>
<sequence length="167" mass="18609">MNRVIDEGAMALFGEKYGDQVRVVNIGDSKELCGGTHVEHTGEIGLFKIVTESSVAFGVRRIEALTGQETINYVRDNEINFKKVAEFVKVPLRRSGIRTHVRECESDNTRKAHSVVLSVFSGNGLTAECVHVVALRDLREYTHAFINSTISCASDNNQRRDFHGARD</sequence>
<name>A0A8X7CAQ7_9ARAC</name>
<keyword evidence="2" id="KW-0436">Ligase</keyword>
<dbReference type="GO" id="GO:0003676">
    <property type="term" value="F:nucleic acid binding"/>
    <property type="evidence" value="ECO:0007669"/>
    <property type="project" value="InterPro"/>
</dbReference>
<dbReference type="InterPro" id="IPR012947">
    <property type="entry name" value="tRNA_SAD"/>
</dbReference>
<dbReference type="GO" id="GO:0005524">
    <property type="term" value="F:ATP binding"/>
    <property type="evidence" value="ECO:0007669"/>
    <property type="project" value="InterPro"/>
</dbReference>
<dbReference type="AlphaFoldDB" id="A0A8X7CAQ7"/>
<dbReference type="EMBL" id="BMAV01012670">
    <property type="protein sequence ID" value="GFY59522.1"/>
    <property type="molecule type" value="Genomic_DNA"/>
</dbReference>
<organism evidence="2 3">
    <name type="scientific">Trichonephila inaurata madagascariensis</name>
    <dbReference type="NCBI Taxonomy" id="2747483"/>
    <lineage>
        <taxon>Eukaryota</taxon>
        <taxon>Metazoa</taxon>
        <taxon>Ecdysozoa</taxon>
        <taxon>Arthropoda</taxon>
        <taxon>Chelicerata</taxon>
        <taxon>Arachnida</taxon>
        <taxon>Araneae</taxon>
        <taxon>Araneomorphae</taxon>
        <taxon>Entelegynae</taxon>
        <taxon>Araneoidea</taxon>
        <taxon>Nephilidae</taxon>
        <taxon>Trichonephila</taxon>
        <taxon>Trichonephila inaurata</taxon>
    </lineage>
</organism>
<evidence type="ECO:0000313" key="3">
    <source>
        <dbReference type="Proteomes" id="UP000886998"/>
    </source>
</evidence>
<keyword evidence="3" id="KW-1185">Reference proteome</keyword>
<dbReference type="GO" id="GO:0006419">
    <property type="term" value="P:alanyl-tRNA aminoacylation"/>
    <property type="evidence" value="ECO:0007669"/>
    <property type="project" value="InterPro"/>
</dbReference>
<evidence type="ECO:0000313" key="2">
    <source>
        <dbReference type="EMBL" id="GFY59522.1"/>
    </source>
</evidence>
<dbReference type="SUPFAM" id="SSF55186">
    <property type="entry name" value="ThrRS/AlaRS common domain"/>
    <property type="match status" value="1"/>
</dbReference>
<protein>
    <submittedName>
        <fullName evidence="2">Alanine--tRNA ligase</fullName>
    </submittedName>
</protein>
<dbReference type="Proteomes" id="UP000886998">
    <property type="component" value="Unassembled WGS sequence"/>
</dbReference>
<dbReference type="GO" id="GO:0005829">
    <property type="term" value="C:cytosol"/>
    <property type="evidence" value="ECO:0007669"/>
    <property type="project" value="TreeGrafter"/>
</dbReference>
<dbReference type="SMART" id="SM00863">
    <property type="entry name" value="tRNA_SAD"/>
    <property type="match status" value="1"/>
</dbReference>
<dbReference type="InterPro" id="IPR018163">
    <property type="entry name" value="Thr/Ala-tRNA-synth_IIc_edit"/>
</dbReference>
<dbReference type="PANTHER" id="PTHR11777">
    <property type="entry name" value="ALANYL-TRNA SYNTHETASE"/>
    <property type="match status" value="1"/>
</dbReference>
<accession>A0A8X7CAQ7</accession>
<dbReference type="Pfam" id="PF07973">
    <property type="entry name" value="tRNA_SAD"/>
    <property type="match status" value="1"/>
</dbReference>
<proteinExistence type="predicted"/>
<dbReference type="Gene3D" id="3.30.980.10">
    <property type="entry name" value="Threonyl-trna Synthetase, Chain A, domain 2"/>
    <property type="match status" value="1"/>
</dbReference>
<feature type="domain" description="Alanyl-transfer RNA synthetases family profile" evidence="1">
    <location>
        <begin position="1"/>
        <end position="76"/>
    </location>
</feature>
<dbReference type="OrthoDB" id="2423964at2759"/>
<dbReference type="PROSITE" id="PS50860">
    <property type="entry name" value="AA_TRNA_LIGASE_II_ALA"/>
    <property type="match status" value="1"/>
</dbReference>
<comment type="caution">
    <text evidence="2">The sequence shown here is derived from an EMBL/GenBank/DDBJ whole genome shotgun (WGS) entry which is preliminary data.</text>
</comment>
<gene>
    <name evidence="2" type="primary">alaS</name>
    <name evidence="2" type="ORF">TNIN_363361</name>
</gene>
<dbReference type="GO" id="GO:0004813">
    <property type="term" value="F:alanine-tRNA ligase activity"/>
    <property type="evidence" value="ECO:0007669"/>
    <property type="project" value="InterPro"/>
</dbReference>